<dbReference type="InterPro" id="IPR029058">
    <property type="entry name" value="AB_hydrolase_fold"/>
</dbReference>
<dbReference type="InterPro" id="IPR052920">
    <property type="entry name" value="DNA-binding_regulatory"/>
</dbReference>
<proteinExistence type="predicted"/>
<dbReference type="Proteomes" id="UP000257039">
    <property type="component" value="Unassembled WGS sequence"/>
</dbReference>
<dbReference type="InterPro" id="IPR000073">
    <property type="entry name" value="AB_hydrolase_1"/>
</dbReference>
<dbReference type="RefSeq" id="WP_094787728.1">
    <property type="nucleotide sequence ID" value="NZ_NDXW01000001.1"/>
</dbReference>
<dbReference type="SUPFAM" id="SSF53474">
    <property type="entry name" value="alpha/beta-Hydrolases"/>
    <property type="match status" value="1"/>
</dbReference>
<accession>A0A4P9VRC2</accession>
<keyword evidence="2" id="KW-0378">Hydrolase</keyword>
<evidence type="ECO:0000259" key="1">
    <source>
        <dbReference type="Pfam" id="PF12697"/>
    </source>
</evidence>
<dbReference type="Gene3D" id="3.40.50.1820">
    <property type="entry name" value="alpha/beta hydrolase"/>
    <property type="match status" value="1"/>
</dbReference>
<dbReference type="Pfam" id="PF12697">
    <property type="entry name" value="Abhydrolase_6"/>
    <property type="match status" value="1"/>
</dbReference>
<sequence>MKNIAIVFVLSVFVLCALVFGIGFFLTKPVNQVVHMPRGFDSVVYKGTHGSLLKAGTNEVCALLMHGVRSNRSGMVDRSLFLREHSITSLLIDLQAHGETLGDMITFGIRESHDATNGVEYLRQIEKCNKIVAIGQSLGGASALLGNGPINVDALILESVYPTIEEAVENRIEIRLGEVGRLLAPLLYWQIPLRIDSTLSELRPIDVLPNVKVPVFIISGTNDKHTKSEEAKRMYEAVRVKKQLWLVNGASHEDIFAFDTVNYKNKVLSFIKDSL</sequence>
<comment type="caution">
    <text evidence="2">The sequence shown here is derived from an EMBL/GenBank/DDBJ whole genome shotgun (WGS) entry which is preliminary data.</text>
</comment>
<dbReference type="PANTHER" id="PTHR43358">
    <property type="entry name" value="ALPHA/BETA-HYDROLASE"/>
    <property type="match status" value="1"/>
</dbReference>
<dbReference type="GO" id="GO:0016787">
    <property type="term" value="F:hydrolase activity"/>
    <property type="evidence" value="ECO:0007669"/>
    <property type="project" value="UniProtKB-KW"/>
</dbReference>
<reference evidence="2 3" key="1">
    <citation type="submission" date="2017-04" db="EMBL/GenBank/DDBJ databases">
        <title>Draft genome sequence of Zooshikella ganghwensis VG4 isolated from Red Sea sediments.</title>
        <authorList>
            <person name="Rehman Z."/>
            <person name="Alam I."/>
            <person name="Kamau A."/>
            <person name="Bajic V."/>
            <person name="Leiknes T."/>
        </authorList>
    </citation>
    <scope>NUCLEOTIDE SEQUENCE [LARGE SCALE GENOMIC DNA]</scope>
    <source>
        <strain evidence="2 3">VG4</strain>
    </source>
</reference>
<evidence type="ECO:0000313" key="3">
    <source>
        <dbReference type="Proteomes" id="UP000257039"/>
    </source>
</evidence>
<dbReference type="PANTHER" id="PTHR43358:SF4">
    <property type="entry name" value="ALPHA_BETA HYDROLASE FOLD-1 DOMAIN-CONTAINING PROTEIN"/>
    <property type="match status" value="1"/>
</dbReference>
<protein>
    <submittedName>
        <fullName evidence="2">Alpha/beta hydrolase</fullName>
    </submittedName>
</protein>
<dbReference type="AlphaFoldDB" id="A0A4P9VRC2"/>
<dbReference type="EMBL" id="NDXW01000001">
    <property type="protein sequence ID" value="RDH44610.1"/>
    <property type="molecule type" value="Genomic_DNA"/>
</dbReference>
<name>A0A4P9VRC2_9GAMM</name>
<evidence type="ECO:0000313" key="2">
    <source>
        <dbReference type="EMBL" id="RDH44610.1"/>
    </source>
</evidence>
<organism evidence="2 3">
    <name type="scientific">Zooshikella ganghwensis</name>
    <dbReference type="NCBI Taxonomy" id="202772"/>
    <lineage>
        <taxon>Bacteria</taxon>
        <taxon>Pseudomonadati</taxon>
        <taxon>Pseudomonadota</taxon>
        <taxon>Gammaproteobacteria</taxon>
        <taxon>Oceanospirillales</taxon>
        <taxon>Zooshikellaceae</taxon>
        <taxon>Zooshikella</taxon>
    </lineage>
</organism>
<feature type="domain" description="AB hydrolase-1" evidence="1">
    <location>
        <begin position="63"/>
        <end position="254"/>
    </location>
</feature>
<gene>
    <name evidence="2" type="ORF">B9G39_14855</name>
</gene>
<keyword evidence="3" id="KW-1185">Reference proteome</keyword>